<name>A0A376CMU2_9CORY</name>
<evidence type="ECO:0000313" key="2">
    <source>
        <dbReference type="EMBL" id="STC69419.1"/>
    </source>
</evidence>
<evidence type="ECO:0008006" key="4">
    <source>
        <dbReference type="Google" id="ProtNLM"/>
    </source>
</evidence>
<dbReference type="OrthoDB" id="9983142at2"/>
<keyword evidence="1" id="KW-0732">Signal</keyword>
<dbReference type="Proteomes" id="UP000254467">
    <property type="component" value="Unassembled WGS sequence"/>
</dbReference>
<dbReference type="AlphaFoldDB" id="A0A376CMU2"/>
<evidence type="ECO:0000313" key="3">
    <source>
        <dbReference type="Proteomes" id="UP000254467"/>
    </source>
</evidence>
<organism evidence="2 3">
    <name type="scientific">Corynebacterium pilosum</name>
    <dbReference type="NCBI Taxonomy" id="35756"/>
    <lineage>
        <taxon>Bacteria</taxon>
        <taxon>Bacillati</taxon>
        <taxon>Actinomycetota</taxon>
        <taxon>Actinomycetes</taxon>
        <taxon>Mycobacteriales</taxon>
        <taxon>Corynebacteriaceae</taxon>
        <taxon>Corynebacterium</taxon>
    </lineage>
</organism>
<proteinExistence type="predicted"/>
<sequence>MASKAGWLATGIAAIMVACAPVAAAKPDLAWDDETAKPGETVVLEPTGEPSSLESGRVRISEDTHLPAGWSVWGQNGTFRVAVPASAEEGECVTLDLVAEDGSLIDEVEITVTNKVSPENTMEATPTSQPPSWVTGLVATLAQIFG</sequence>
<dbReference type="RefSeq" id="WP_018581256.1">
    <property type="nucleotide sequence ID" value="NZ_LDYD01000006.1"/>
</dbReference>
<reference evidence="2 3" key="1">
    <citation type="submission" date="2018-06" db="EMBL/GenBank/DDBJ databases">
        <authorList>
            <consortium name="Pathogen Informatics"/>
            <person name="Doyle S."/>
        </authorList>
    </citation>
    <scope>NUCLEOTIDE SEQUENCE [LARGE SCALE GENOMIC DNA]</scope>
    <source>
        <strain evidence="2 3">NCTC11862</strain>
    </source>
</reference>
<keyword evidence="3" id="KW-1185">Reference proteome</keyword>
<gene>
    <name evidence="2" type="ORF">NCTC11862_01211</name>
</gene>
<feature type="signal peptide" evidence="1">
    <location>
        <begin position="1"/>
        <end position="24"/>
    </location>
</feature>
<evidence type="ECO:0000256" key="1">
    <source>
        <dbReference type="SAM" id="SignalP"/>
    </source>
</evidence>
<dbReference type="EMBL" id="UFXQ01000001">
    <property type="protein sequence ID" value="STC69419.1"/>
    <property type="molecule type" value="Genomic_DNA"/>
</dbReference>
<feature type="chain" id="PRO_5038619631" description="Secreted protein" evidence="1">
    <location>
        <begin position="25"/>
        <end position="146"/>
    </location>
</feature>
<protein>
    <recommendedName>
        <fullName evidence="4">Secreted protein</fullName>
    </recommendedName>
</protein>
<dbReference type="PROSITE" id="PS51257">
    <property type="entry name" value="PROKAR_LIPOPROTEIN"/>
    <property type="match status" value="1"/>
</dbReference>
<accession>A0A376CMU2</accession>